<dbReference type="InterPro" id="IPR000888">
    <property type="entry name" value="RmlC-like"/>
</dbReference>
<dbReference type="Pfam" id="PF00342">
    <property type="entry name" value="PGI"/>
    <property type="match status" value="1"/>
</dbReference>
<dbReference type="InterPro" id="IPR046348">
    <property type="entry name" value="SIS_dom_sf"/>
</dbReference>
<dbReference type="GO" id="GO:0006096">
    <property type="term" value="P:glycolytic process"/>
    <property type="evidence" value="ECO:0007669"/>
    <property type="project" value="UniProtKB-KW"/>
</dbReference>
<dbReference type="PROSITE" id="PS51463">
    <property type="entry name" value="P_GLUCOSE_ISOMERASE_3"/>
    <property type="match status" value="2"/>
</dbReference>
<organism evidence="4">
    <name type="scientific">Notodromas monacha</name>
    <dbReference type="NCBI Taxonomy" id="399045"/>
    <lineage>
        <taxon>Eukaryota</taxon>
        <taxon>Metazoa</taxon>
        <taxon>Ecdysozoa</taxon>
        <taxon>Arthropoda</taxon>
        <taxon>Crustacea</taxon>
        <taxon>Oligostraca</taxon>
        <taxon>Ostracoda</taxon>
        <taxon>Podocopa</taxon>
        <taxon>Podocopida</taxon>
        <taxon>Cypridocopina</taxon>
        <taxon>Cypridoidea</taxon>
        <taxon>Cyprididae</taxon>
        <taxon>Notodromas</taxon>
    </lineage>
</organism>
<reference evidence="4" key="1">
    <citation type="submission" date="2020-11" db="EMBL/GenBank/DDBJ databases">
        <authorList>
            <person name="Tran Van P."/>
        </authorList>
    </citation>
    <scope>NUCLEOTIDE SEQUENCE</scope>
</reference>
<dbReference type="GO" id="GO:0048029">
    <property type="term" value="F:monosaccharide binding"/>
    <property type="evidence" value="ECO:0007669"/>
    <property type="project" value="TreeGrafter"/>
</dbReference>
<protein>
    <recommendedName>
        <fullName evidence="6">dTDP-4-dehydrorhamnose 3,5-epimerase</fullName>
    </recommendedName>
</protein>
<dbReference type="InterPro" id="IPR035482">
    <property type="entry name" value="SIS_PGI_2"/>
</dbReference>
<keyword evidence="3" id="KW-0413">Isomerase</keyword>
<gene>
    <name evidence="4" type="ORF">NMOB1V02_LOCUS11996</name>
</gene>
<dbReference type="GO" id="GO:0097367">
    <property type="term" value="F:carbohydrate derivative binding"/>
    <property type="evidence" value="ECO:0007669"/>
    <property type="project" value="InterPro"/>
</dbReference>
<dbReference type="Proteomes" id="UP000678499">
    <property type="component" value="Unassembled WGS sequence"/>
</dbReference>
<dbReference type="Gene3D" id="2.60.120.10">
    <property type="entry name" value="Jelly Rolls"/>
    <property type="match status" value="1"/>
</dbReference>
<dbReference type="Pfam" id="PF00908">
    <property type="entry name" value="dTDP_sugar_isom"/>
    <property type="match status" value="1"/>
</dbReference>
<dbReference type="SUPFAM" id="SSF53697">
    <property type="entry name" value="SIS domain"/>
    <property type="match status" value="2"/>
</dbReference>
<name>A0A7R9C130_9CRUS</name>
<evidence type="ECO:0000313" key="4">
    <source>
        <dbReference type="EMBL" id="CAD7284389.1"/>
    </source>
</evidence>
<sequence length="195" mass="21666">MDGSMPISSKRVASSLKRQVMDNHSYSQKGVLRGLHYQLNPHAQGKLVRVVQGRAWDVAVDIRQGSPTFGQWVGVELTEQRAAMHWALRLPKHDEQHPKLAGKVHEQLERMYALVEKIHAGQYRGATGEVIQDVVNIGVGGSDLGPLMLEMESNGKSIQRNGKKVELNTCPIVWGEVGPNAQHAFYQLLHQGAHK</sequence>
<proteinExistence type="predicted"/>
<dbReference type="InterPro" id="IPR014710">
    <property type="entry name" value="RmlC-like_jellyroll"/>
</dbReference>
<dbReference type="InterPro" id="IPR011051">
    <property type="entry name" value="RmlC_Cupin_sf"/>
</dbReference>
<keyword evidence="5" id="KW-1185">Reference proteome</keyword>
<dbReference type="Gene3D" id="3.40.50.10490">
    <property type="entry name" value="Glucose-6-phosphate isomerase like protein, domain 1"/>
    <property type="match status" value="1"/>
</dbReference>
<keyword evidence="2" id="KW-0324">Glycolysis</keyword>
<dbReference type="GO" id="GO:0006094">
    <property type="term" value="P:gluconeogenesis"/>
    <property type="evidence" value="ECO:0007669"/>
    <property type="project" value="UniProtKB-KW"/>
</dbReference>
<dbReference type="GO" id="GO:0004347">
    <property type="term" value="F:glucose-6-phosphate isomerase activity"/>
    <property type="evidence" value="ECO:0007669"/>
    <property type="project" value="InterPro"/>
</dbReference>
<dbReference type="EMBL" id="CAJPEX010008007">
    <property type="protein sequence ID" value="CAG0924541.1"/>
    <property type="molecule type" value="Genomic_DNA"/>
</dbReference>
<evidence type="ECO:0000256" key="2">
    <source>
        <dbReference type="ARBA" id="ARBA00023152"/>
    </source>
</evidence>
<evidence type="ECO:0008006" key="6">
    <source>
        <dbReference type="Google" id="ProtNLM"/>
    </source>
</evidence>
<dbReference type="SUPFAM" id="SSF51182">
    <property type="entry name" value="RmlC-like cupins"/>
    <property type="match status" value="1"/>
</dbReference>
<keyword evidence="1" id="KW-0312">Gluconeogenesis</keyword>
<dbReference type="InterPro" id="IPR001672">
    <property type="entry name" value="G6P_Isomerase"/>
</dbReference>
<dbReference type="AlphaFoldDB" id="A0A7R9C130"/>
<evidence type="ECO:0000313" key="5">
    <source>
        <dbReference type="Proteomes" id="UP000678499"/>
    </source>
</evidence>
<dbReference type="OrthoDB" id="5831190at2759"/>
<dbReference type="PANTHER" id="PTHR11469">
    <property type="entry name" value="GLUCOSE-6-PHOSPHATE ISOMERASE"/>
    <property type="match status" value="1"/>
</dbReference>
<dbReference type="EMBL" id="OA890044">
    <property type="protein sequence ID" value="CAD7284389.1"/>
    <property type="molecule type" value="Genomic_DNA"/>
</dbReference>
<accession>A0A7R9C130</accession>
<evidence type="ECO:0000256" key="3">
    <source>
        <dbReference type="ARBA" id="ARBA00023235"/>
    </source>
</evidence>
<dbReference type="CDD" id="cd05016">
    <property type="entry name" value="SIS_PGI_2"/>
    <property type="match status" value="1"/>
</dbReference>
<evidence type="ECO:0000256" key="1">
    <source>
        <dbReference type="ARBA" id="ARBA00022432"/>
    </source>
</evidence>
<dbReference type="GO" id="GO:0005829">
    <property type="term" value="C:cytosol"/>
    <property type="evidence" value="ECO:0007669"/>
    <property type="project" value="TreeGrafter"/>
</dbReference>
<dbReference type="GO" id="GO:0051156">
    <property type="term" value="P:glucose 6-phosphate metabolic process"/>
    <property type="evidence" value="ECO:0007669"/>
    <property type="project" value="TreeGrafter"/>
</dbReference>
<dbReference type="PANTHER" id="PTHR11469:SF1">
    <property type="entry name" value="GLUCOSE-6-PHOSPHATE ISOMERASE"/>
    <property type="match status" value="1"/>
</dbReference>
<dbReference type="GO" id="GO:0008830">
    <property type="term" value="F:dTDP-4-dehydrorhamnose 3,5-epimerase activity"/>
    <property type="evidence" value="ECO:0007669"/>
    <property type="project" value="InterPro"/>
</dbReference>
<feature type="non-terminal residue" evidence="4">
    <location>
        <position position="195"/>
    </location>
</feature>